<keyword evidence="2" id="KW-0533">Nickel</keyword>
<dbReference type="EMBL" id="CP036275">
    <property type="protein sequence ID" value="QDU38108.1"/>
    <property type="molecule type" value="Genomic_DNA"/>
</dbReference>
<dbReference type="GO" id="GO:0003924">
    <property type="term" value="F:GTPase activity"/>
    <property type="evidence" value="ECO:0007669"/>
    <property type="project" value="InterPro"/>
</dbReference>
<organism evidence="9 10">
    <name type="scientific">Maioricimonas rarisocia</name>
    <dbReference type="NCBI Taxonomy" id="2528026"/>
    <lineage>
        <taxon>Bacteria</taxon>
        <taxon>Pseudomonadati</taxon>
        <taxon>Planctomycetota</taxon>
        <taxon>Planctomycetia</taxon>
        <taxon>Planctomycetales</taxon>
        <taxon>Planctomycetaceae</taxon>
        <taxon>Maioricimonas</taxon>
    </lineage>
</organism>
<dbReference type="GO" id="GO:0005525">
    <property type="term" value="F:GTP binding"/>
    <property type="evidence" value="ECO:0007669"/>
    <property type="project" value="UniProtKB-KW"/>
</dbReference>
<keyword evidence="3" id="KW-0479">Metal-binding</keyword>
<evidence type="ECO:0000256" key="3">
    <source>
        <dbReference type="ARBA" id="ARBA00022723"/>
    </source>
</evidence>
<dbReference type="InterPro" id="IPR003495">
    <property type="entry name" value="CobW/HypB/UreG_nucleotide-bd"/>
</dbReference>
<dbReference type="RefSeq" id="WP_145369427.1">
    <property type="nucleotide sequence ID" value="NZ_CP036275.1"/>
</dbReference>
<evidence type="ECO:0000259" key="8">
    <source>
        <dbReference type="Pfam" id="PF02492"/>
    </source>
</evidence>
<evidence type="ECO:0000313" key="9">
    <source>
        <dbReference type="EMBL" id="QDU38108.1"/>
    </source>
</evidence>
<keyword evidence="10" id="KW-1185">Reference proteome</keyword>
<keyword evidence="7" id="KW-0342">GTP-binding</keyword>
<evidence type="ECO:0000256" key="1">
    <source>
        <dbReference type="ARBA" id="ARBA00006211"/>
    </source>
</evidence>
<comment type="similarity">
    <text evidence="1">Belongs to the SIMIBI class G3E GTPase family. HypB/HupM subfamily.</text>
</comment>
<dbReference type="Proteomes" id="UP000320496">
    <property type="component" value="Chromosome"/>
</dbReference>
<dbReference type="PIRSF" id="PIRSF005624">
    <property type="entry name" value="Ni-bind_GTPase"/>
    <property type="match status" value="1"/>
</dbReference>
<dbReference type="GO" id="GO:0016151">
    <property type="term" value="F:nickel cation binding"/>
    <property type="evidence" value="ECO:0007669"/>
    <property type="project" value="InterPro"/>
</dbReference>
<evidence type="ECO:0000256" key="4">
    <source>
        <dbReference type="ARBA" id="ARBA00022741"/>
    </source>
</evidence>
<dbReference type="SUPFAM" id="SSF52540">
    <property type="entry name" value="P-loop containing nucleoside triphosphate hydrolases"/>
    <property type="match status" value="1"/>
</dbReference>
<dbReference type="AlphaFoldDB" id="A0A517Z6J6"/>
<dbReference type="GO" id="GO:0008270">
    <property type="term" value="F:zinc ion binding"/>
    <property type="evidence" value="ECO:0007669"/>
    <property type="project" value="TreeGrafter"/>
</dbReference>
<keyword evidence="5" id="KW-0378">Hydrolase</keyword>
<gene>
    <name evidence="9" type="primary">hypB</name>
    <name evidence="9" type="ORF">Mal4_24300</name>
</gene>
<evidence type="ECO:0000256" key="7">
    <source>
        <dbReference type="ARBA" id="ARBA00023134"/>
    </source>
</evidence>
<proteinExistence type="inferred from homology"/>
<dbReference type="InterPro" id="IPR027417">
    <property type="entry name" value="P-loop_NTPase"/>
</dbReference>
<dbReference type="GO" id="GO:0051604">
    <property type="term" value="P:protein maturation"/>
    <property type="evidence" value="ECO:0007669"/>
    <property type="project" value="InterPro"/>
</dbReference>
<evidence type="ECO:0000256" key="2">
    <source>
        <dbReference type="ARBA" id="ARBA00022596"/>
    </source>
</evidence>
<keyword evidence="6" id="KW-0862">Zinc</keyword>
<dbReference type="Gene3D" id="3.40.50.300">
    <property type="entry name" value="P-loop containing nucleotide triphosphate hydrolases"/>
    <property type="match status" value="1"/>
</dbReference>
<dbReference type="OrthoDB" id="9802035at2"/>
<dbReference type="NCBIfam" id="TIGR00073">
    <property type="entry name" value="hypB"/>
    <property type="match status" value="1"/>
</dbReference>
<dbReference type="InterPro" id="IPR004392">
    <property type="entry name" value="Hyd_mat_HypB"/>
</dbReference>
<accession>A0A517Z6J6</accession>
<keyword evidence="4" id="KW-0547">Nucleotide-binding</keyword>
<evidence type="ECO:0000256" key="6">
    <source>
        <dbReference type="ARBA" id="ARBA00022833"/>
    </source>
</evidence>
<evidence type="ECO:0000256" key="5">
    <source>
        <dbReference type="ARBA" id="ARBA00022801"/>
    </source>
</evidence>
<reference evidence="9 10" key="1">
    <citation type="submission" date="2019-02" db="EMBL/GenBank/DDBJ databases">
        <title>Deep-cultivation of Planctomycetes and their phenomic and genomic characterization uncovers novel biology.</title>
        <authorList>
            <person name="Wiegand S."/>
            <person name="Jogler M."/>
            <person name="Boedeker C."/>
            <person name="Pinto D."/>
            <person name="Vollmers J."/>
            <person name="Rivas-Marin E."/>
            <person name="Kohn T."/>
            <person name="Peeters S.H."/>
            <person name="Heuer A."/>
            <person name="Rast P."/>
            <person name="Oberbeckmann S."/>
            <person name="Bunk B."/>
            <person name="Jeske O."/>
            <person name="Meyerdierks A."/>
            <person name="Storesund J.E."/>
            <person name="Kallscheuer N."/>
            <person name="Luecker S."/>
            <person name="Lage O.M."/>
            <person name="Pohl T."/>
            <person name="Merkel B.J."/>
            <person name="Hornburger P."/>
            <person name="Mueller R.-W."/>
            <person name="Bruemmer F."/>
            <person name="Labrenz M."/>
            <person name="Spormann A.M."/>
            <person name="Op den Camp H."/>
            <person name="Overmann J."/>
            <person name="Amann R."/>
            <person name="Jetten M.S.M."/>
            <person name="Mascher T."/>
            <person name="Medema M.H."/>
            <person name="Devos D.P."/>
            <person name="Kaster A.-K."/>
            <person name="Ovreas L."/>
            <person name="Rohde M."/>
            <person name="Galperin M.Y."/>
            <person name="Jogler C."/>
        </authorList>
    </citation>
    <scope>NUCLEOTIDE SEQUENCE [LARGE SCALE GENOMIC DNA]</scope>
    <source>
        <strain evidence="9 10">Mal4</strain>
    </source>
</reference>
<dbReference type="PANTHER" id="PTHR30134:SF2">
    <property type="entry name" value="HYDROGENASE MATURATION FACTOR HYPB"/>
    <property type="match status" value="1"/>
</dbReference>
<name>A0A517Z6J6_9PLAN</name>
<dbReference type="Pfam" id="PF02492">
    <property type="entry name" value="cobW"/>
    <property type="match status" value="1"/>
</dbReference>
<sequence>MTNSTKKVPVNQDIQSERKRLAAEQRDAFSSRGTFVVNLVSSPGAGKTSLLEATARHWGDSRRMAVLVGDLATERDADRLRPFVPVQQLTTGGACHLELSLVQQGLQRLPEDDYEFLFIENIGNLVCPASHDLAEHLRVAVLSTTEGDDKPGKYPKMFRTSQAIVVTKTDLLPYVPFSVDAAVADARQIQPTLEAFPVCALTGEGIDRWCRYLDEERARLFGPYLAPQKVEQR</sequence>
<protein>
    <submittedName>
        <fullName evidence="9">Hydrogenase isoenzymes nickel incorporation protein HypB</fullName>
    </submittedName>
</protein>
<dbReference type="PANTHER" id="PTHR30134">
    <property type="entry name" value="HYDROGENASE PROTEIN ASSEMBLY PROTEIN, NICKEL CHAPERONE"/>
    <property type="match status" value="1"/>
</dbReference>
<evidence type="ECO:0000313" key="10">
    <source>
        <dbReference type="Proteomes" id="UP000320496"/>
    </source>
</evidence>
<dbReference type="KEGG" id="mri:Mal4_24300"/>
<feature type="domain" description="CobW/HypB/UreG nucleotide-binding" evidence="8">
    <location>
        <begin position="36"/>
        <end position="194"/>
    </location>
</feature>